<dbReference type="InterPro" id="IPR001279">
    <property type="entry name" value="Metallo-B-lactamas"/>
</dbReference>
<dbReference type="GO" id="GO:0017001">
    <property type="term" value="P:antibiotic catabolic process"/>
    <property type="evidence" value="ECO:0007669"/>
    <property type="project" value="UniProtKB-ARBA"/>
</dbReference>
<dbReference type="PANTHER" id="PTHR42951">
    <property type="entry name" value="METALLO-BETA-LACTAMASE DOMAIN-CONTAINING"/>
    <property type="match status" value="1"/>
</dbReference>
<dbReference type="InterPro" id="IPR050855">
    <property type="entry name" value="NDM-1-like"/>
</dbReference>
<dbReference type="AlphaFoldDB" id="A0A328FCY6"/>
<dbReference type="OrthoDB" id="9802991at2"/>
<evidence type="ECO:0000313" key="6">
    <source>
        <dbReference type="Proteomes" id="UP000293902"/>
    </source>
</evidence>
<dbReference type="Gene3D" id="3.60.15.10">
    <property type="entry name" value="Ribonuclease Z/Hydroxyacylglutathione hydrolase-like"/>
    <property type="match status" value="1"/>
</dbReference>
<evidence type="ECO:0000313" key="3">
    <source>
        <dbReference type="EMBL" id="QBH14700.1"/>
    </source>
</evidence>
<reference evidence="3 6" key="2">
    <citation type="submission" date="2019-02" db="EMBL/GenBank/DDBJ databases">
        <title>Complete genome sequence of Desulfobacter hydrogenophilus AcRS1.</title>
        <authorList>
            <person name="Marietou A."/>
            <person name="Lund M.B."/>
            <person name="Marshall I.P.G."/>
            <person name="Schreiber L."/>
            <person name="Jorgensen B."/>
        </authorList>
    </citation>
    <scope>NUCLEOTIDE SEQUENCE [LARGE SCALE GENOMIC DNA]</scope>
    <source>
        <strain evidence="3 6">AcRS1</strain>
    </source>
</reference>
<accession>A0A328FCY6</accession>
<dbReference type="EMBL" id="CP036313">
    <property type="protein sequence ID" value="QBH14700.1"/>
    <property type="molecule type" value="Genomic_DNA"/>
</dbReference>
<sequence length="219" mass="24554">MKQIIKNIYHVGDNECSVYMVDTQSDQGLVLIDAGMNLDMIKHISSLGLRFEDIQHCILTHCHIDHIGGCAELNRALPNIKFYAHELDAAPIEEPGHDGKTAASWYGVKYEPVKLYRRLESDTTLTLGNCVFQCIHTPGHTPGSISVLVESEGKKVLFGQDLHGPFNDGFLSNLQDYQLSMQKLLDLSADILCEGHFGIFQPADEVKKYIETHKFQNQP</sequence>
<dbReference type="Proteomes" id="UP000293902">
    <property type="component" value="Chromosome"/>
</dbReference>
<dbReference type="RefSeq" id="WP_111958733.1">
    <property type="nucleotide sequence ID" value="NZ_CP036313.1"/>
</dbReference>
<dbReference type="InterPro" id="IPR036866">
    <property type="entry name" value="RibonucZ/Hydroxyglut_hydro"/>
</dbReference>
<feature type="domain" description="Metallo-beta-lactamase" evidence="2">
    <location>
        <begin position="15"/>
        <end position="196"/>
    </location>
</feature>
<dbReference type="SUPFAM" id="SSF56281">
    <property type="entry name" value="Metallo-hydrolase/oxidoreductase"/>
    <property type="match status" value="1"/>
</dbReference>
<keyword evidence="4" id="KW-0378">Hydrolase</keyword>
<organism evidence="4 5">
    <name type="scientific">Desulfobacter hydrogenophilus</name>
    <dbReference type="NCBI Taxonomy" id="2291"/>
    <lineage>
        <taxon>Bacteria</taxon>
        <taxon>Pseudomonadati</taxon>
        <taxon>Thermodesulfobacteriota</taxon>
        <taxon>Desulfobacteria</taxon>
        <taxon>Desulfobacterales</taxon>
        <taxon>Desulfobacteraceae</taxon>
        <taxon>Desulfobacter</taxon>
    </lineage>
</organism>
<evidence type="ECO:0000259" key="2">
    <source>
        <dbReference type="SMART" id="SM00849"/>
    </source>
</evidence>
<dbReference type="PANTHER" id="PTHR42951:SF4">
    <property type="entry name" value="ACYL-COENZYME A THIOESTERASE MBLAC2"/>
    <property type="match status" value="1"/>
</dbReference>
<protein>
    <submittedName>
        <fullName evidence="3">MBL fold metallo-hydrolase</fullName>
    </submittedName>
    <submittedName>
        <fullName evidence="4">Zn-dependent hydrolase</fullName>
    </submittedName>
</protein>
<dbReference type="Pfam" id="PF00753">
    <property type="entry name" value="Lactamase_B"/>
    <property type="match status" value="1"/>
</dbReference>
<evidence type="ECO:0000313" key="5">
    <source>
        <dbReference type="Proteomes" id="UP000248798"/>
    </source>
</evidence>
<evidence type="ECO:0000256" key="1">
    <source>
        <dbReference type="ARBA" id="ARBA00005250"/>
    </source>
</evidence>
<evidence type="ECO:0000313" key="4">
    <source>
        <dbReference type="EMBL" id="RAM00897.1"/>
    </source>
</evidence>
<dbReference type="EMBL" id="QLNI01000036">
    <property type="protein sequence ID" value="RAM00897.1"/>
    <property type="molecule type" value="Genomic_DNA"/>
</dbReference>
<comment type="similarity">
    <text evidence="1">Belongs to the metallo-beta-lactamase superfamily. Class-B beta-lactamase family.</text>
</comment>
<name>A0A328FCY6_9BACT</name>
<dbReference type="SMART" id="SM00849">
    <property type="entry name" value="Lactamase_B"/>
    <property type="match status" value="1"/>
</dbReference>
<proteinExistence type="inferred from homology"/>
<dbReference type="GO" id="GO:0016787">
    <property type="term" value="F:hydrolase activity"/>
    <property type="evidence" value="ECO:0007669"/>
    <property type="project" value="UniProtKB-KW"/>
</dbReference>
<reference evidence="4 5" key="1">
    <citation type="submission" date="2018-06" db="EMBL/GenBank/DDBJ databases">
        <title>Complete Genome Sequence of Desulfobacter hydrogenophilus (DSM3380).</title>
        <authorList>
            <person name="Marietou A."/>
            <person name="Schreiber L."/>
            <person name="Marshall I."/>
            <person name="Jorgensen B."/>
        </authorList>
    </citation>
    <scope>NUCLEOTIDE SEQUENCE [LARGE SCALE GENOMIC DNA]</scope>
    <source>
        <strain evidence="4 5">DSM 3380</strain>
    </source>
</reference>
<gene>
    <name evidence="4" type="ORF">DO021_16685</name>
    <name evidence="3" type="ORF">EYB58_18300</name>
</gene>
<dbReference type="Proteomes" id="UP000248798">
    <property type="component" value="Unassembled WGS sequence"/>
</dbReference>
<keyword evidence="6" id="KW-1185">Reference proteome</keyword>